<keyword evidence="2" id="KW-1185">Reference proteome</keyword>
<sequence>MRKDLVSIGMKCIRQLIYAYLQLNKVQLVPGDVRDNGILQRPEMKALTHLYANNLVFAAETNRALEKLALSPSLKAVMLFFPLCPRPCSRCSRSFCSIWALAQAAVERRTGTCLVAVGHREIRATFLRSSVLLAPSYGCSGLVSAAEVRAA</sequence>
<reference evidence="1" key="2">
    <citation type="journal article" date="2023" name="Microbiol Resour">
        <title>Decontamination and Annotation of the Draft Genome Sequence of the Oomycete Lagenidium giganteum ARSEF 373.</title>
        <authorList>
            <person name="Morgan W.R."/>
            <person name="Tartar A."/>
        </authorList>
    </citation>
    <scope>NUCLEOTIDE SEQUENCE</scope>
    <source>
        <strain evidence="1">ARSEF 373</strain>
    </source>
</reference>
<evidence type="ECO:0000313" key="1">
    <source>
        <dbReference type="EMBL" id="DAZ95825.1"/>
    </source>
</evidence>
<reference evidence="1" key="1">
    <citation type="submission" date="2022-11" db="EMBL/GenBank/DDBJ databases">
        <authorList>
            <person name="Morgan W.R."/>
            <person name="Tartar A."/>
        </authorList>
    </citation>
    <scope>NUCLEOTIDE SEQUENCE</scope>
    <source>
        <strain evidence="1">ARSEF 373</strain>
    </source>
</reference>
<dbReference type="AlphaFoldDB" id="A0AAV2YLF1"/>
<proteinExistence type="predicted"/>
<gene>
    <name evidence="1" type="ORF">N0F65_008544</name>
</gene>
<organism evidence="1 2">
    <name type="scientific">Lagenidium giganteum</name>
    <dbReference type="NCBI Taxonomy" id="4803"/>
    <lineage>
        <taxon>Eukaryota</taxon>
        <taxon>Sar</taxon>
        <taxon>Stramenopiles</taxon>
        <taxon>Oomycota</taxon>
        <taxon>Peronosporomycetes</taxon>
        <taxon>Pythiales</taxon>
        <taxon>Pythiaceae</taxon>
    </lineage>
</organism>
<dbReference type="EMBL" id="DAKRPA010000188">
    <property type="protein sequence ID" value="DAZ95825.1"/>
    <property type="molecule type" value="Genomic_DNA"/>
</dbReference>
<comment type="caution">
    <text evidence="1">The sequence shown here is derived from an EMBL/GenBank/DDBJ whole genome shotgun (WGS) entry which is preliminary data.</text>
</comment>
<protein>
    <submittedName>
        <fullName evidence="1">Uncharacterized protein</fullName>
    </submittedName>
</protein>
<dbReference type="Proteomes" id="UP001146120">
    <property type="component" value="Unassembled WGS sequence"/>
</dbReference>
<name>A0AAV2YLF1_9STRA</name>
<evidence type="ECO:0000313" key="2">
    <source>
        <dbReference type="Proteomes" id="UP001146120"/>
    </source>
</evidence>
<accession>A0AAV2YLF1</accession>